<evidence type="ECO:0000313" key="1">
    <source>
        <dbReference type="EMBL" id="KZV17625.1"/>
    </source>
</evidence>
<protein>
    <submittedName>
        <fullName evidence="1">Uncharacterized protein</fullName>
    </submittedName>
</protein>
<dbReference type="AlphaFoldDB" id="A0A2Z7A7Y4"/>
<name>A0A2Z7A7Y4_9LAMI</name>
<dbReference type="EMBL" id="KV018120">
    <property type="protein sequence ID" value="KZV17625.1"/>
    <property type="molecule type" value="Genomic_DNA"/>
</dbReference>
<reference evidence="1 2" key="1">
    <citation type="journal article" date="2015" name="Proc. Natl. Acad. Sci. U.S.A.">
        <title>The resurrection genome of Boea hygrometrica: A blueprint for survival of dehydration.</title>
        <authorList>
            <person name="Xiao L."/>
            <person name="Yang G."/>
            <person name="Zhang L."/>
            <person name="Yang X."/>
            <person name="Zhao S."/>
            <person name="Ji Z."/>
            <person name="Zhou Q."/>
            <person name="Hu M."/>
            <person name="Wang Y."/>
            <person name="Chen M."/>
            <person name="Xu Y."/>
            <person name="Jin H."/>
            <person name="Xiao X."/>
            <person name="Hu G."/>
            <person name="Bao F."/>
            <person name="Hu Y."/>
            <person name="Wan P."/>
            <person name="Li L."/>
            <person name="Deng X."/>
            <person name="Kuang T."/>
            <person name="Xiang C."/>
            <person name="Zhu J.K."/>
            <person name="Oliver M.J."/>
            <person name="He Y."/>
        </authorList>
    </citation>
    <scope>NUCLEOTIDE SEQUENCE [LARGE SCALE GENOMIC DNA]</scope>
    <source>
        <strain evidence="2">cv. XS01</strain>
    </source>
</reference>
<evidence type="ECO:0000313" key="2">
    <source>
        <dbReference type="Proteomes" id="UP000250235"/>
    </source>
</evidence>
<proteinExistence type="predicted"/>
<keyword evidence="2" id="KW-1185">Reference proteome</keyword>
<organism evidence="1 2">
    <name type="scientific">Dorcoceras hygrometricum</name>
    <dbReference type="NCBI Taxonomy" id="472368"/>
    <lineage>
        <taxon>Eukaryota</taxon>
        <taxon>Viridiplantae</taxon>
        <taxon>Streptophyta</taxon>
        <taxon>Embryophyta</taxon>
        <taxon>Tracheophyta</taxon>
        <taxon>Spermatophyta</taxon>
        <taxon>Magnoliopsida</taxon>
        <taxon>eudicotyledons</taxon>
        <taxon>Gunneridae</taxon>
        <taxon>Pentapetalae</taxon>
        <taxon>asterids</taxon>
        <taxon>lamiids</taxon>
        <taxon>Lamiales</taxon>
        <taxon>Gesneriaceae</taxon>
        <taxon>Didymocarpoideae</taxon>
        <taxon>Trichosporeae</taxon>
        <taxon>Loxocarpinae</taxon>
        <taxon>Dorcoceras</taxon>
    </lineage>
</organism>
<sequence length="365" mass="41545">MNVNTENSKERYAEIVYGSSKLNLLRLPFFRHGKDPLEDFDYNDPCCNPLLRPAAARTPSIYHCTPARKLSGLTLTSLLATELVFCELFSQLIFELVCTELVAQLDSISEPARRLKVRLGDQLMNQLDVPCTSGSKVPNQLGRPFTVPARYLQPVHLRRPLTVLAWISSRLLQSKEHCDVLSMQMDSDLAIYRTTLVRTFEVPMHSTRCVLGKWVYLVTHVMSLFDLRDVCIAIGSLATLDIPMVVDLIGIYVLKGPYCTLTTTNWFLQALSVIPRGSWGDVARRFTMIRWMSTPVNFTVARSWFARELATGFDDVSYAMSFELVRTQRFEATTDCPSFGFETSWWIVVSADLTSRGNTRRRFDI</sequence>
<accession>A0A2Z7A7Y4</accession>
<gene>
    <name evidence="1" type="ORF">F511_16981</name>
</gene>
<dbReference type="Proteomes" id="UP000250235">
    <property type="component" value="Unassembled WGS sequence"/>
</dbReference>